<dbReference type="AlphaFoldDB" id="A0A061RZY5"/>
<evidence type="ECO:0000256" key="1">
    <source>
        <dbReference type="SAM" id="MobiDB-lite"/>
    </source>
</evidence>
<feature type="region of interest" description="Disordered" evidence="1">
    <location>
        <begin position="1"/>
        <end position="23"/>
    </location>
</feature>
<sequence>ASDLLLGQPKQEPVYVSKPDSGKQLEKGLIVKEKLGTMLQKPSKSRSFSCHTASQSTDMAANVDQWGSRIQQGSQGGYLVKGVQRAGSREMLQSTSSPDFLGLRNRAFVLSPARKLRKNQLPADIFLQSQLDNTCDLPSTSRCRLPRIRNGKDTT</sequence>
<accession>A0A061RZY5</accession>
<gene>
    <name evidence="2" type="ORF">TSPGSL018_15040</name>
</gene>
<evidence type="ECO:0000313" key="2">
    <source>
        <dbReference type="EMBL" id="JAC78467.1"/>
    </source>
</evidence>
<feature type="non-terminal residue" evidence="2">
    <location>
        <position position="1"/>
    </location>
</feature>
<dbReference type="EMBL" id="GBEZ01006957">
    <property type="protein sequence ID" value="JAC78467.1"/>
    <property type="molecule type" value="Transcribed_RNA"/>
</dbReference>
<proteinExistence type="predicted"/>
<name>A0A061RZY5_9CHLO</name>
<reference evidence="2" key="1">
    <citation type="submission" date="2014-05" db="EMBL/GenBank/DDBJ databases">
        <title>The transcriptome of the halophilic microalga Tetraselmis sp. GSL018 isolated from the Great Salt Lake, Utah.</title>
        <authorList>
            <person name="Jinkerson R.E."/>
            <person name="D'Adamo S."/>
            <person name="Posewitz M.C."/>
        </authorList>
    </citation>
    <scope>NUCLEOTIDE SEQUENCE</scope>
    <source>
        <strain evidence="2">GSL018</strain>
    </source>
</reference>
<organism evidence="2">
    <name type="scientific">Tetraselmis sp. GSL018</name>
    <dbReference type="NCBI Taxonomy" id="582737"/>
    <lineage>
        <taxon>Eukaryota</taxon>
        <taxon>Viridiplantae</taxon>
        <taxon>Chlorophyta</taxon>
        <taxon>core chlorophytes</taxon>
        <taxon>Chlorodendrophyceae</taxon>
        <taxon>Chlorodendrales</taxon>
        <taxon>Chlorodendraceae</taxon>
        <taxon>Tetraselmis</taxon>
    </lineage>
</organism>
<protein>
    <submittedName>
        <fullName evidence="2">Uncharacterized protein</fullName>
    </submittedName>
</protein>